<gene>
    <name evidence="1" type="ORF">QVD17_08013</name>
</gene>
<dbReference type="Proteomes" id="UP001229421">
    <property type="component" value="Unassembled WGS sequence"/>
</dbReference>
<reference evidence="1" key="1">
    <citation type="journal article" date="2023" name="bioRxiv">
        <title>Improved chromosome-level genome assembly for marigold (Tagetes erecta).</title>
        <authorList>
            <person name="Jiang F."/>
            <person name="Yuan L."/>
            <person name="Wang S."/>
            <person name="Wang H."/>
            <person name="Xu D."/>
            <person name="Wang A."/>
            <person name="Fan W."/>
        </authorList>
    </citation>
    <scope>NUCLEOTIDE SEQUENCE</scope>
    <source>
        <strain evidence="1">WSJ</strain>
        <tissue evidence="1">Leaf</tissue>
    </source>
</reference>
<sequence length="88" mass="9923">MWPRTGTPPHPLSGPKFGVHFGVSSTKIYTLKMVGPGMQMEISEGKQDFTRCREDEDMGSGFMKKKGLLVEEEEEFATISKKKKKGWV</sequence>
<organism evidence="1 2">
    <name type="scientific">Tagetes erecta</name>
    <name type="common">African marigold</name>
    <dbReference type="NCBI Taxonomy" id="13708"/>
    <lineage>
        <taxon>Eukaryota</taxon>
        <taxon>Viridiplantae</taxon>
        <taxon>Streptophyta</taxon>
        <taxon>Embryophyta</taxon>
        <taxon>Tracheophyta</taxon>
        <taxon>Spermatophyta</taxon>
        <taxon>Magnoliopsida</taxon>
        <taxon>eudicotyledons</taxon>
        <taxon>Gunneridae</taxon>
        <taxon>Pentapetalae</taxon>
        <taxon>asterids</taxon>
        <taxon>campanulids</taxon>
        <taxon>Asterales</taxon>
        <taxon>Asteraceae</taxon>
        <taxon>Asteroideae</taxon>
        <taxon>Heliantheae alliance</taxon>
        <taxon>Tageteae</taxon>
        <taxon>Tagetes</taxon>
    </lineage>
</organism>
<name>A0AAD8P306_TARER</name>
<accession>A0AAD8P306</accession>
<dbReference type="AlphaFoldDB" id="A0AAD8P306"/>
<proteinExistence type="predicted"/>
<keyword evidence="2" id="KW-1185">Reference proteome</keyword>
<evidence type="ECO:0000313" key="2">
    <source>
        <dbReference type="Proteomes" id="UP001229421"/>
    </source>
</evidence>
<dbReference type="EMBL" id="JAUHHV010000002">
    <property type="protein sequence ID" value="KAK1431553.1"/>
    <property type="molecule type" value="Genomic_DNA"/>
</dbReference>
<evidence type="ECO:0000313" key="1">
    <source>
        <dbReference type="EMBL" id="KAK1431553.1"/>
    </source>
</evidence>
<comment type="caution">
    <text evidence="1">The sequence shown here is derived from an EMBL/GenBank/DDBJ whole genome shotgun (WGS) entry which is preliminary data.</text>
</comment>
<protein>
    <submittedName>
        <fullName evidence="1">Uncharacterized protein</fullName>
    </submittedName>
</protein>